<dbReference type="Gene3D" id="3.60.21.10">
    <property type="match status" value="1"/>
</dbReference>
<dbReference type="InterPro" id="IPR041796">
    <property type="entry name" value="Mre11_N"/>
</dbReference>
<dbReference type="InterPro" id="IPR004593">
    <property type="entry name" value="SbcD"/>
</dbReference>
<evidence type="ECO:0000256" key="1">
    <source>
        <dbReference type="ARBA" id="ARBA00010555"/>
    </source>
</evidence>
<organism evidence="10 11">
    <name type="scientific">[Clostridium] citroniae WAL-19142</name>
    <dbReference type="NCBI Taxonomy" id="742734"/>
    <lineage>
        <taxon>Bacteria</taxon>
        <taxon>Bacillati</taxon>
        <taxon>Bacillota</taxon>
        <taxon>Clostridia</taxon>
        <taxon>Lachnospirales</taxon>
        <taxon>Lachnospiraceae</taxon>
        <taxon>Enterocloster</taxon>
    </lineage>
</organism>
<evidence type="ECO:0000256" key="5">
    <source>
        <dbReference type="ARBA" id="ARBA00022801"/>
    </source>
</evidence>
<evidence type="ECO:0000256" key="7">
    <source>
        <dbReference type="RuleBase" id="RU363069"/>
    </source>
</evidence>
<accession>A0A0J9CDY7</accession>
<evidence type="ECO:0000256" key="3">
    <source>
        <dbReference type="ARBA" id="ARBA00013365"/>
    </source>
</evidence>
<comment type="function">
    <text evidence="7">SbcCD cleaves DNA hairpin structures. These structures can inhibit DNA replication and are intermediates in certain DNA recombination reactions. The complex acts as a 3'-&gt;5' double strand exonuclease that can open hairpins. It also has a 5' single-strand endonuclease activity.</text>
</comment>
<evidence type="ECO:0000259" key="9">
    <source>
        <dbReference type="Pfam" id="PF12320"/>
    </source>
</evidence>
<proteinExistence type="inferred from homology"/>
<dbReference type="SUPFAM" id="SSF56300">
    <property type="entry name" value="Metallo-dependent phosphatases"/>
    <property type="match status" value="1"/>
</dbReference>
<dbReference type="GO" id="GO:0008408">
    <property type="term" value="F:3'-5' exonuclease activity"/>
    <property type="evidence" value="ECO:0007669"/>
    <property type="project" value="InterPro"/>
</dbReference>
<keyword evidence="7" id="KW-0233">DNA recombination</keyword>
<dbReference type="InterPro" id="IPR004843">
    <property type="entry name" value="Calcineurin-like_PHP"/>
</dbReference>
<feature type="domain" description="Calcineurin-like phosphoesterase" evidence="8">
    <location>
        <begin position="28"/>
        <end position="243"/>
    </location>
</feature>
<dbReference type="InterPro" id="IPR026843">
    <property type="entry name" value="SbcD_C"/>
</dbReference>
<dbReference type="InterPro" id="IPR029052">
    <property type="entry name" value="Metallo-depent_PP-like"/>
</dbReference>
<dbReference type="NCBIfam" id="TIGR00619">
    <property type="entry name" value="sbcd"/>
    <property type="match status" value="1"/>
</dbReference>
<evidence type="ECO:0000256" key="2">
    <source>
        <dbReference type="ARBA" id="ARBA00011322"/>
    </source>
</evidence>
<keyword evidence="4 7" id="KW-0540">Nuclease</keyword>
<reference evidence="10 11" key="1">
    <citation type="submission" date="2011-04" db="EMBL/GenBank/DDBJ databases">
        <title>The Genome Sequence of Clostridium citroniae WAL-19142.</title>
        <authorList>
            <consortium name="The Broad Institute Genome Sequencing Platform"/>
            <person name="Earl A."/>
            <person name="Ward D."/>
            <person name="Feldgarden M."/>
            <person name="Gevers D."/>
            <person name="Warren Y.A."/>
            <person name="Tyrrell K.L."/>
            <person name="Citron D.M."/>
            <person name="Goldstein E.J."/>
            <person name="Daigneault M."/>
            <person name="Allen-Vercoe E."/>
            <person name="Young S.K."/>
            <person name="Zeng Q."/>
            <person name="Gargeya S."/>
            <person name="Fitzgerald M."/>
            <person name="Haas B."/>
            <person name="Abouelleil A."/>
            <person name="Alvarado L."/>
            <person name="Arachchi H.M."/>
            <person name="Berlin A."/>
            <person name="Brown A."/>
            <person name="Chapman S.B."/>
            <person name="Chen Z."/>
            <person name="Dunbar C."/>
            <person name="Freedman E."/>
            <person name="Gearin G."/>
            <person name="Gellesch M."/>
            <person name="Goldberg J."/>
            <person name="Griggs A."/>
            <person name="Gujja S."/>
            <person name="Heilman E.R."/>
            <person name="Heiman D."/>
            <person name="Howarth C."/>
            <person name="Larson L."/>
            <person name="Lui A."/>
            <person name="MacDonald P.J."/>
            <person name="Mehta T."/>
            <person name="Montmayeur A."/>
            <person name="Murphy C."/>
            <person name="Neiman D."/>
            <person name="Pearson M."/>
            <person name="Priest M."/>
            <person name="Roberts A."/>
            <person name="Saif S."/>
            <person name="Shea T."/>
            <person name="Shenoy N."/>
            <person name="Sisk P."/>
            <person name="Stolte C."/>
            <person name="Sykes S."/>
            <person name="White J."/>
            <person name="Yandava C."/>
            <person name="Wortman J."/>
            <person name="Nusbaum C."/>
            <person name="Birren B."/>
        </authorList>
    </citation>
    <scope>NUCLEOTIDE SEQUENCE [LARGE SCALE GENOMIC DNA]</scope>
    <source>
        <strain evidence="10 11">WAL-19142</strain>
    </source>
</reference>
<evidence type="ECO:0000313" key="11">
    <source>
        <dbReference type="Proteomes" id="UP000037392"/>
    </source>
</evidence>
<dbReference type="GO" id="GO:0006310">
    <property type="term" value="P:DNA recombination"/>
    <property type="evidence" value="ECO:0007669"/>
    <property type="project" value="UniProtKB-KW"/>
</dbReference>
<protein>
    <recommendedName>
        <fullName evidence="3 7">Nuclease SbcCD subunit D</fullName>
    </recommendedName>
</protein>
<keyword evidence="6 7" id="KW-0269">Exonuclease</keyword>
<dbReference type="CDD" id="cd00840">
    <property type="entry name" value="MPP_Mre11_N"/>
    <property type="match status" value="1"/>
</dbReference>
<keyword evidence="7" id="KW-0255">Endonuclease</keyword>
<feature type="domain" description="Nuclease SbcCD subunit D C-terminal" evidence="9">
    <location>
        <begin position="293"/>
        <end position="382"/>
    </location>
</feature>
<dbReference type="PANTHER" id="PTHR30337">
    <property type="entry name" value="COMPONENT OF ATP-DEPENDENT DSDNA EXONUCLEASE"/>
    <property type="match status" value="1"/>
</dbReference>
<sequence>MMMEEVAVPRAPVNGNGRNESGKEMIQMKFIHLSDLHIGKRVNEFPMLEDQKYILKEILSIIDQEKPDGVLIAGDVYDKPVPPAEAVQVFDAFLTSLADRNMPVFVISGNHDSPERLAFGAQLMAGRGVYMSPVFDGHVEPVRMNDQYGSVSVYMLPFVKPAVVRRCYPGREAETFDHAVRCVLENITGEGFSADERNILMAHQFVMGASACDSEELSIGGLEQVSADLFRDFDYVALGHIHGPQKIGRETMRYCGTPLKYSFSEAGHKKSVTVVELFEKGNVSVSVRPLHPLHDMREIKGSYSQVTDRGFYAGTATDDYLHITLTDEEDILDAIGKLRSIYPNVMKLDYDNRRTRAGQTVDTAGEIHKSPMELFGELYELQNNQPMSGKQEEYSRKLMEGIWEDIN</sequence>
<dbReference type="PATRIC" id="fig|742734.4.peg.1337"/>
<dbReference type="GO" id="GO:0006260">
    <property type="term" value="P:DNA replication"/>
    <property type="evidence" value="ECO:0007669"/>
    <property type="project" value="UniProtKB-KW"/>
</dbReference>
<comment type="subunit">
    <text evidence="2 7">Heterodimer of SbcC and SbcD.</text>
</comment>
<evidence type="ECO:0000256" key="4">
    <source>
        <dbReference type="ARBA" id="ARBA00022722"/>
    </source>
</evidence>
<dbReference type="Pfam" id="PF12320">
    <property type="entry name" value="SbcD_C"/>
    <property type="match status" value="1"/>
</dbReference>
<dbReference type="Pfam" id="PF00149">
    <property type="entry name" value="Metallophos"/>
    <property type="match status" value="1"/>
</dbReference>
<dbReference type="GO" id="GO:0004519">
    <property type="term" value="F:endonuclease activity"/>
    <property type="evidence" value="ECO:0007669"/>
    <property type="project" value="UniProtKB-KW"/>
</dbReference>
<name>A0A0J9CDY7_9FIRM</name>
<keyword evidence="5 7" id="KW-0378">Hydrolase</keyword>
<comment type="caution">
    <text evidence="10">The sequence shown here is derived from an EMBL/GenBank/DDBJ whole genome shotgun (WGS) entry which is preliminary data.</text>
</comment>
<comment type="similarity">
    <text evidence="1 7">Belongs to the SbcD family.</text>
</comment>
<gene>
    <name evidence="7" type="primary">sbcD</name>
    <name evidence="10" type="ORF">HMPREF9470_01244</name>
</gene>
<dbReference type="PANTHER" id="PTHR30337:SF0">
    <property type="entry name" value="NUCLEASE SBCCD SUBUNIT D"/>
    <property type="match status" value="1"/>
</dbReference>
<evidence type="ECO:0000259" key="8">
    <source>
        <dbReference type="Pfam" id="PF00149"/>
    </source>
</evidence>
<dbReference type="AlphaFoldDB" id="A0A0J9CDY7"/>
<evidence type="ECO:0000313" key="10">
    <source>
        <dbReference type="EMBL" id="KMW22709.1"/>
    </source>
</evidence>
<dbReference type="InterPro" id="IPR050535">
    <property type="entry name" value="DNA_Repair-Maintenance_Comp"/>
</dbReference>
<dbReference type="EMBL" id="ADLK01000008">
    <property type="protein sequence ID" value="KMW22709.1"/>
    <property type="molecule type" value="Genomic_DNA"/>
</dbReference>
<evidence type="ECO:0000256" key="6">
    <source>
        <dbReference type="ARBA" id="ARBA00022839"/>
    </source>
</evidence>
<keyword evidence="7" id="KW-0235">DNA replication</keyword>
<dbReference type="Proteomes" id="UP000037392">
    <property type="component" value="Unassembled WGS sequence"/>
</dbReference>